<gene>
    <name evidence="2" type="ORF">EII10_04505</name>
</gene>
<dbReference type="InterPro" id="IPR009091">
    <property type="entry name" value="RCC1/BLIP-II"/>
</dbReference>
<dbReference type="EMBL" id="RQZC01000004">
    <property type="protein sequence ID" value="RRD29956.1"/>
    <property type="molecule type" value="Genomic_DNA"/>
</dbReference>
<evidence type="ECO:0000256" key="1">
    <source>
        <dbReference type="SAM" id="MobiDB-lite"/>
    </source>
</evidence>
<reference evidence="2 3" key="1">
    <citation type="submission" date="2018-11" db="EMBL/GenBank/DDBJ databases">
        <title>Genomes From Bacteria Associated with the Canine Oral Cavity: a Test Case for Automated Genome-Based Taxonomic Assignment.</title>
        <authorList>
            <person name="Coil D.A."/>
            <person name="Jospin G."/>
            <person name="Darling A.E."/>
            <person name="Wallis C."/>
            <person name="Davis I.J."/>
            <person name="Harris S."/>
            <person name="Eisen J.A."/>
            <person name="Holcombe L.J."/>
            <person name="O'Flynn C."/>
        </authorList>
    </citation>
    <scope>NUCLEOTIDE SEQUENCE [LARGE SCALE GENOMIC DNA]</scope>
    <source>
        <strain evidence="2 3">OH5050</strain>
    </source>
</reference>
<dbReference type="Pfam" id="PF13540">
    <property type="entry name" value="RCC1_2"/>
    <property type="match status" value="1"/>
</dbReference>
<feature type="region of interest" description="Disordered" evidence="1">
    <location>
        <begin position="15"/>
        <end position="35"/>
    </location>
</feature>
<evidence type="ECO:0000313" key="3">
    <source>
        <dbReference type="Proteomes" id="UP000271272"/>
    </source>
</evidence>
<dbReference type="Proteomes" id="UP000271272">
    <property type="component" value="Unassembled WGS sequence"/>
</dbReference>
<comment type="caution">
    <text evidence="2">The sequence shown here is derived from an EMBL/GenBank/DDBJ whole genome shotgun (WGS) entry which is preliminary data.</text>
</comment>
<evidence type="ECO:0000313" key="2">
    <source>
        <dbReference type="EMBL" id="RRD29956.1"/>
    </source>
</evidence>
<name>A0A3P1V8I5_9ACTO</name>
<accession>A0A3P1V8I5</accession>
<dbReference type="AlphaFoldDB" id="A0A3P1V8I5"/>
<dbReference type="RefSeq" id="WP_124933315.1">
    <property type="nucleotide sequence ID" value="NZ_JAGFOU010000003.1"/>
</dbReference>
<dbReference type="Gene3D" id="2.130.10.30">
    <property type="entry name" value="Regulator of chromosome condensation 1/beta-lactamase-inhibitor protein II"/>
    <property type="match status" value="1"/>
</dbReference>
<protein>
    <submittedName>
        <fullName evidence="2">Uncharacterized protein</fullName>
    </submittedName>
</protein>
<organism evidence="2 3">
    <name type="scientific">Actinomyces bowdenii</name>
    <dbReference type="NCBI Taxonomy" id="131109"/>
    <lineage>
        <taxon>Bacteria</taxon>
        <taxon>Bacillati</taxon>
        <taxon>Actinomycetota</taxon>
        <taxon>Actinomycetes</taxon>
        <taxon>Actinomycetales</taxon>
        <taxon>Actinomycetaceae</taxon>
        <taxon>Actinomyces</taxon>
    </lineage>
</organism>
<proteinExistence type="predicted"/>
<dbReference type="SUPFAM" id="SSF50985">
    <property type="entry name" value="RCC1/BLIP-II"/>
    <property type="match status" value="1"/>
</dbReference>
<keyword evidence="3" id="KW-1185">Reference proteome</keyword>
<sequence length="81" mass="8048">MIEAALDLLESALPEGGIGGDGKAHGQPVAGPSARPGRVVAAGAARTLGLRADGAVLAMGANTYGHRGLSALAPQPEPRRR</sequence>